<feature type="chain" id="PRO_5011547914" description="DUF2790 domain-containing protein" evidence="1">
    <location>
        <begin position="24"/>
        <end position="107"/>
    </location>
</feature>
<evidence type="ECO:0000256" key="1">
    <source>
        <dbReference type="SAM" id="SignalP"/>
    </source>
</evidence>
<dbReference type="OrthoDB" id="7027858at2"/>
<dbReference type="InterPro" id="IPR021245">
    <property type="entry name" value="DUF2790"/>
</dbReference>
<organism evidence="2 3">
    <name type="scientific">Azotobacter beijerinckii</name>
    <dbReference type="NCBI Taxonomy" id="170623"/>
    <lineage>
        <taxon>Bacteria</taxon>
        <taxon>Pseudomonadati</taxon>
        <taxon>Pseudomonadota</taxon>
        <taxon>Gammaproteobacteria</taxon>
        <taxon>Pseudomonadales</taxon>
        <taxon>Pseudomonadaceae</taxon>
        <taxon>Azotobacter</taxon>
    </lineage>
</organism>
<proteinExistence type="predicted"/>
<feature type="signal peptide" evidence="1">
    <location>
        <begin position="1"/>
        <end position="23"/>
    </location>
</feature>
<evidence type="ECO:0000313" key="2">
    <source>
        <dbReference type="EMBL" id="SEJ61565.1"/>
    </source>
</evidence>
<evidence type="ECO:0000313" key="3">
    <source>
        <dbReference type="Proteomes" id="UP000199250"/>
    </source>
</evidence>
<evidence type="ECO:0008006" key="4">
    <source>
        <dbReference type="Google" id="ProtNLM"/>
    </source>
</evidence>
<name>A0A1H7AKM7_9GAMM</name>
<dbReference type="Gene3D" id="2.30.140.50">
    <property type="entry name" value="Protein of unknown function DUF2790"/>
    <property type="match status" value="1"/>
</dbReference>
<dbReference type="EMBL" id="FNYQ01000160">
    <property type="protein sequence ID" value="SEJ61565.1"/>
    <property type="molecule type" value="Genomic_DNA"/>
</dbReference>
<accession>A0A1H7AKM7</accession>
<sequence length="107" mass="11655">MKRLAALMMTAASFISMSNIANATEEEPDPLTADIQLVAPHQSANDEKTVDSHDYQYGDKPDVHKVISVKSNPMACGVTPAVMTYEDSHGEIHIMRYQIMGSGCQNG</sequence>
<reference evidence="2 3" key="1">
    <citation type="submission" date="2016-10" db="EMBL/GenBank/DDBJ databases">
        <authorList>
            <person name="de Groot N.N."/>
        </authorList>
    </citation>
    <scope>NUCLEOTIDE SEQUENCE [LARGE SCALE GENOMIC DNA]</scope>
    <source>
        <strain evidence="2 3">DSM 373</strain>
    </source>
</reference>
<gene>
    <name evidence="2" type="ORF">SAMN04244572_04662</name>
</gene>
<keyword evidence="1" id="KW-0732">Signal</keyword>
<dbReference type="Proteomes" id="UP000199250">
    <property type="component" value="Unassembled WGS sequence"/>
</dbReference>
<protein>
    <recommendedName>
        <fullName evidence="4">DUF2790 domain-containing protein</fullName>
    </recommendedName>
</protein>
<dbReference type="Pfam" id="PF10976">
    <property type="entry name" value="DUF2790"/>
    <property type="match status" value="1"/>
</dbReference>
<dbReference type="AlphaFoldDB" id="A0A1H7AKM7"/>